<evidence type="ECO:0000256" key="1">
    <source>
        <dbReference type="SAM" id="MobiDB-lite"/>
    </source>
</evidence>
<dbReference type="AlphaFoldDB" id="A0AAD7SXP6"/>
<feature type="compositionally biased region" description="Basic and acidic residues" evidence="1">
    <location>
        <begin position="36"/>
        <end position="82"/>
    </location>
</feature>
<comment type="caution">
    <text evidence="2">The sequence shown here is derived from an EMBL/GenBank/DDBJ whole genome shotgun (WGS) entry which is preliminary data.</text>
</comment>
<feature type="region of interest" description="Disordered" evidence="1">
    <location>
        <begin position="32"/>
        <end position="82"/>
    </location>
</feature>
<dbReference type="EMBL" id="JAINUG010000025">
    <property type="protein sequence ID" value="KAJ8410704.1"/>
    <property type="molecule type" value="Genomic_DNA"/>
</dbReference>
<proteinExistence type="predicted"/>
<sequence length="214" mass="25261">MKRSKSTGRKISLDQRHGISITLNVPGKSLRSLMRGRGEKEKTVTWMPKENEGMERERVDEKEDTEKEKKLMMRKEKEEMERERMRERDEFEKERAKMREDNEEMVRELEKGRAETVKLSCLLELAEIDVEMMATEWTREREQWRRRMKKLGRTARVTIVNPLQSSVTITPKTAPEGTLPFAFMPGRQGQLYTSSYPLVALPAKRHRTLAARHQ</sequence>
<accession>A0AAD7SXP6</accession>
<protein>
    <submittedName>
        <fullName evidence="2">Uncharacterized protein</fullName>
    </submittedName>
</protein>
<name>A0AAD7SXP6_9TELE</name>
<gene>
    <name evidence="2" type="ORF">AAFF_G00186610</name>
</gene>
<evidence type="ECO:0000313" key="3">
    <source>
        <dbReference type="Proteomes" id="UP001221898"/>
    </source>
</evidence>
<organism evidence="2 3">
    <name type="scientific">Aldrovandia affinis</name>
    <dbReference type="NCBI Taxonomy" id="143900"/>
    <lineage>
        <taxon>Eukaryota</taxon>
        <taxon>Metazoa</taxon>
        <taxon>Chordata</taxon>
        <taxon>Craniata</taxon>
        <taxon>Vertebrata</taxon>
        <taxon>Euteleostomi</taxon>
        <taxon>Actinopterygii</taxon>
        <taxon>Neopterygii</taxon>
        <taxon>Teleostei</taxon>
        <taxon>Notacanthiformes</taxon>
        <taxon>Halosauridae</taxon>
        <taxon>Aldrovandia</taxon>
    </lineage>
</organism>
<dbReference type="Proteomes" id="UP001221898">
    <property type="component" value="Unassembled WGS sequence"/>
</dbReference>
<keyword evidence="3" id="KW-1185">Reference proteome</keyword>
<evidence type="ECO:0000313" key="2">
    <source>
        <dbReference type="EMBL" id="KAJ8410704.1"/>
    </source>
</evidence>
<reference evidence="2" key="1">
    <citation type="journal article" date="2023" name="Science">
        <title>Genome structures resolve the early diversification of teleost fishes.</title>
        <authorList>
            <person name="Parey E."/>
            <person name="Louis A."/>
            <person name="Montfort J."/>
            <person name="Bouchez O."/>
            <person name="Roques C."/>
            <person name="Iampietro C."/>
            <person name="Lluch J."/>
            <person name="Castinel A."/>
            <person name="Donnadieu C."/>
            <person name="Desvignes T."/>
            <person name="Floi Bucao C."/>
            <person name="Jouanno E."/>
            <person name="Wen M."/>
            <person name="Mejri S."/>
            <person name="Dirks R."/>
            <person name="Jansen H."/>
            <person name="Henkel C."/>
            <person name="Chen W.J."/>
            <person name="Zahm M."/>
            <person name="Cabau C."/>
            <person name="Klopp C."/>
            <person name="Thompson A.W."/>
            <person name="Robinson-Rechavi M."/>
            <person name="Braasch I."/>
            <person name="Lecointre G."/>
            <person name="Bobe J."/>
            <person name="Postlethwait J.H."/>
            <person name="Berthelot C."/>
            <person name="Roest Crollius H."/>
            <person name="Guiguen Y."/>
        </authorList>
    </citation>
    <scope>NUCLEOTIDE SEQUENCE</scope>
    <source>
        <strain evidence="2">NC1722</strain>
    </source>
</reference>